<proteinExistence type="predicted"/>
<evidence type="ECO:0000313" key="3">
    <source>
        <dbReference type="Proteomes" id="UP001500221"/>
    </source>
</evidence>
<sequence length="95" mass="9446">MREAAAAVLEDGRPTGPVDGAVDPSPAAHAAVGGVDDGVDVLGGDVALDDGHLGVTGHHATSLISLSVARSSAACRSSGVAKRRRVVLSIVRPRS</sequence>
<gene>
    <name evidence="2" type="ORF">GCM10023340_12610</name>
</gene>
<feature type="region of interest" description="Disordered" evidence="1">
    <location>
        <begin position="1"/>
        <end position="21"/>
    </location>
</feature>
<reference evidence="3" key="1">
    <citation type="journal article" date="2019" name="Int. J. Syst. Evol. Microbiol.">
        <title>The Global Catalogue of Microorganisms (GCM) 10K type strain sequencing project: providing services to taxonomists for standard genome sequencing and annotation.</title>
        <authorList>
            <consortium name="The Broad Institute Genomics Platform"/>
            <consortium name="The Broad Institute Genome Sequencing Center for Infectious Disease"/>
            <person name="Wu L."/>
            <person name="Ma J."/>
        </authorList>
    </citation>
    <scope>NUCLEOTIDE SEQUENCE [LARGE SCALE GENOMIC DNA]</scope>
    <source>
        <strain evidence="3">JCM 18459</strain>
    </source>
</reference>
<protein>
    <submittedName>
        <fullName evidence="2">Uncharacterized protein</fullName>
    </submittedName>
</protein>
<keyword evidence="3" id="KW-1185">Reference proteome</keyword>
<comment type="caution">
    <text evidence="2">The sequence shown here is derived from an EMBL/GenBank/DDBJ whole genome shotgun (WGS) entry which is preliminary data.</text>
</comment>
<evidence type="ECO:0000256" key="1">
    <source>
        <dbReference type="SAM" id="MobiDB-lite"/>
    </source>
</evidence>
<accession>A0ABP9PE28</accession>
<dbReference type="Proteomes" id="UP001500221">
    <property type="component" value="Unassembled WGS sequence"/>
</dbReference>
<organism evidence="2 3">
    <name type="scientific">Nocardioides marinquilinus</name>
    <dbReference type="NCBI Taxonomy" id="1210400"/>
    <lineage>
        <taxon>Bacteria</taxon>
        <taxon>Bacillati</taxon>
        <taxon>Actinomycetota</taxon>
        <taxon>Actinomycetes</taxon>
        <taxon>Propionibacteriales</taxon>
        <taxon>Nocardioidaceae</taxon>
        <taxon>Nocardioides</taxon>
    </lineage>
</organism>
<name>A0ABP9PE28_9ACTN</name>
<evidence type="ECO:0000313" key="2">
    <source>
        <dbReference type="EMBL" id="GAA5144632.1"/>
    </source>
</evidence>
<dbReference type="EMBL" id="BAABKG010000002">
    <property type="protein sequence ID" value="GAA5144632.1"/>
    <property type="molecule type" value="Genomic_DNA"/>
</dbReference>